<dbReference type="RefSeq" id="WP_066232227.1">
    <property type="nucleotide sequence ID" value="NZ_LQYN01000063.1"/>
</dbReference>
<comment type="caution">
    <text evidence="1">The sequence shown here is derived from an EMBL/GenBank/DDBJ whole genome shotgun (WGS) entry which is preliminary data.</text>
</comment>
<evidence type="ECO:0000313" key="1">
    <source>
        <dbReference type="EMBL" id="KYD04150.1"/>
    </source>
</evidence>
<protein>
    <submittedName>
        <fullName evidence="1">Uncharacterized protein</fullName>
    </submittedName>
</protein>
<keyword evidence="2" id="KW-1185">Reference proteome</keyword>
<dbReference type="PATRIC" id="fig|46224.3.peg.3385"/>
<name>A0A150KVT1_9BACI</name>
<evidence type="ECO:0000313" key="2">
    <source>
        <dbReference type="Proteomes" id="UP000075666"/>
    </source>
</evidence>
<sequence length="66" mass="7694">MSGEKIDFSVLNKDMNMEEVSSTFNYLIGMMDGYFDPEFKKENISKEKLYNCFSRAIKHAKSERGL</sequence>
<gene>
    <name evidence="1" type="ORF">B4102_3299</name>
</gene>
<dbReference type="EMBL" id="LQYN01000063">
    <property type="protein sequence ID" value="KYD04150.1"/>
    <property type="molecule type" value="Genomic_DNA"/>
</dbReference>
<dbReference type="STRING" id="46224.B4102_3299"/>
<proteinExistence type="predicted"/>
<organism evidence="1 2">
    <name type="scientific">Heyndrickxia sporothermodurans</name>
    <dbReference type="NCBI Taxonomy" id="46224"/>
    <lineage>
        <taxon>Bacteria</taxon>
        <taxon>Bacillati</taxon>
        <taxon>Bacillota</taxon>
        <taxon>Bacilli</taxon>
        <taxon>Bacillales</taxon>
        <taxon>Bacillaceae</taxon>
        <taxon>Heyndrickxia</taxon>
    </lineage>
</organism>
<dbReference type="Proteomes" id="UP000075666">
    <property type="component" value="Unassembled WGS sequence"/>
</dbReference>
<reference evidence="1 2" key="1">
    <citation type="submission" date="2016-01" db="EMBL/GenBank/DDBJ databases">
        <title>Genome Sequences of Twelve Sporeforming Bacillus Species Isolated from Foods.</title>
        <authorList>
            <person name="Berendsen E.M."/>
            <person name="Wells-Bennik M.H."/>
            <person name="Krawcyk A.O."/>
            <person name="De Jong A."/>
            <person name="Holsappel S."/>
            <person name="Eijlander R.T."/>
            <person name="Kuipers O.P."/>
        </authorList>
    </citation>
    <scope>NUCLEOTIDE SEQUENCE [LARGE SCALE GENOMIC DNA]</scope>
    <source>
        <strain evidence="1 2">B4102</strain>
    </source>
</reference>
<dbReference type="AlphaFoldDB" id="A0A150KVT1"/>
<accession>A0A150KVT1</accession>